<keyword evidence="2 5" id="KW-0647">Proteasome</keyword>
<dbReference type="STRING" id="1081102.A0A167M0W9"/>
<dbReference type="Pfam" id="PF13519">
    <property type="entry name" value="VWA_2"/>
    <property type="match status" value="1"/>
</dbReference>
<dbReference type="GO" id="GO:0043248">
    <property type="term" value="P:proteasome assembly"/>
    <property type="evidence" value="ECO:0007669"/>
    <property type="project" value="EnsemblFungi"/>
</dbReference>
<protein>
    <submittedName>
        <fullName evidence="5">26S proteasome regulatory subunit s5a</fullName>
    </submittedName>
</protein>
<feature type="region of interest" description="Disordered" evidence="3">
    <location>
        <begin position="192"/>
        <end position="326"/>
    </location>
</feature>
<feature type="compositionally biased region" description="Gly residues" evidence="3">
    <location>
        <begin position="198"/>
        <end position="229"/>
    </location>
</feature>
<dbReference type="PROSITE" id="PS50330">
    <property type="entry name" value="UIM"/>
    <property type="match status" value="1"/>
</dbReference>
<dbReference type="GO" id="GO:0043161">
    <property type="term" value="P:proteasome-mediated ubiquitin-dependent protein catabolic process"/>
    <property type="evidence" value="ECO:0007669"/>
    <property type="project" value="EnsemblFungi"/>
</dbReference>
<dbReference type="PANTHER" id="PTHR10223:SF0">
    <property type="entry name" value="26S PROTEASOME NON-ATPASE REGULATORY SUBUNIT 4"/>
    <property type="match status" value="1"/>
</dbReference>
<dbReference type="InterPro" id="IPR036465">
    <property type="entry name" value="vWFA_dom_sf"/>
</dbReference>
<dbReference type="GO" id="GO:0008540">
    <property type="term" value="C:proteasome regulatory particle, base subcomplex"/>
    <property type="evidence" value="ECO:0007669"/>
    <property type="project" value="EnsemblFungi"/>
</dbReference>
<organism evidence="5 6">
    <name type="scientific">Niveomyces insectorum RCEF 264</name>
    <dbReference type="NCBI Taxonomy" id="1081102"/>
    <lineage>
        <taxon>Eukaryota</taxon>
        <taxon>Fungi</taxon>
        <taxon>Dikarya</taxon>
        <taxon>Ascomycota</taxon>
        <taxon>Pezizomycotina</taxon>
        <taxon>Sordariomycetes</taxon>
        <taxon>Hypocreomycetidae</taxon>
        <taxon>Hypocreales</taxon>
        <taxon>Cordycipitaceae</taxon>
        <taxon>Niveomyces</taxon>
    </lineage>
</organism>
<comment type="caution">
    <text evidence="5">The sequence shown here is derived from an EMBL/GenBank/DDBJ whole genome shotgun (WGS) entry which is preliminary data.</text>
</comment>
<dbReference type="InterPro" id="IPR027040">
    <property type="entry name" value="PSMD4"/>
</dbReference>
<dbReference type="GO" id="GO:0005829">
    <property type="term" value="C:cytosol"/>
    <property type="evidence" value="ECO:0007669"/>
    <property type="project" value="TreeGrafter"/>
</dbReference>
<dbReference type="Gene3D" id="1.10.287.3990">
    <property type="match status" value="1"/>
</dbReference>
<name>A0A167M0W9_9HYPO</name>
<evidence type="ECO:0000259" key="4">
    <source>
        <dbReference type="PROSITE" id="PS50234"/>
    </source>
</evidence>
<evidence type="ECO:0000256" key="2">
    <source>
        <dbReference type="ARBA" id="ARBA00022942"/>
    </source>
</evidence>
<feature type="compositionally biased region" description="Basic and acidic residues" evidence="3">
    <location>
        <begin position="251"/>
        <end position="277"/>
    </location>
</feature>
<dbReference type="GO" id="GO:0036435">
    <property type="term" value="F:K48-linked polyubiquitin modification-dependent protein binding"/>
    <property type="evidence" value="ECO:0007669"/>
    <property type="project" value="EnsemblFungi"/>
</dbReference>
<proteinExistence type="inferred from homology"/>
<dbReference type="SUPFAM" id="SSF53300">
    <property type="entry name" value="vWA-like"/>
    <property type="match status" value="1"/>
</dbReference>
<dbReference type="FunFam" id="3.40.50.410:FF:000005">
    <property type="entry name" value="26S proteasome non-ATPase regulatory subunit 4"/>
    <property type="match status" value="1"/>
</dbReference>
<evidence type="ECO:0000313" key="6">
    <source>
        <dbReference type="Proteomes" id="UP000076874"/>
    </source>
</evidence>
<reference evidence="5 6" key="1">
    <citation type="journal article" date="2016" name="Genome Biol. Evol.">
        <title>Divergent and convergent evolution of fungal pathogenicity.</title>
        <authorList>
            <person name="Shang Y."/>
            <person name="Xiao G."/>
            <person name="Zheng P."/>
            <person name="Cen K."/>
            <person name="Zhan S."/>
            <person name="Wang C."/>
        </authorList>
    </citation>
    <scope>NUCLEOTIDE SEQUENCE [LARGE SCALE GENOMIC DNA]</scope>
    <source>
        <strain evidence="5 6">RCEF 264</strain>
    </source>
</reference>
<feature type="compositionally biased region" description="Basic and acidic residues" evidence="3">
    <location>
        <begin position="302"/>
        <end position="326"/>
    </location>
</feature>
<dbReference type="Gene3D" id="3.40.50.410">
    <property type="entry name" value="von Willebrand factor, type A domain"/>
    <property type="match status" value="1"/>
</dbReference>
<dbReference type="GO" id="GO:0032436">
    <property type="term" value="P:positive regulation of proteasomal ubiquitin-dependent protein catabolic process"/>
    <property type="evidence" value="ECO:0007669"/>
    <property type="project" value="EnsemblFungi"/>
</dbReference>
<dbReference type="PROSITE" id="PS50234">
    <property type="entry name" value="VWFA"/>
    <property type="match status" value="1"/>
</dbReference>
<dbReference type="Proteomes" id="UP000076874">
    <property type="component" value="Unassembled WGS sequence"/>
</dbReference>
<evidence type="ECO:0000313" key="5">
    <source>
        <dbReference type="EMBL" id="OAA53779.1"/>
    </source>
</evidence>
<dbReference type="PANTHER" id="PTHR10223">
    <property type="entry name" value="26S PROTEASOME NON-ATPASE REGULATORY SUBUNIT 4"/>
    <property type="match status" value="1"/>
</dbReference>
<dbReference type="EMBL" id="AZHD01000027">
    <property type="protein sequence ID" value="OAA53779.1"/>
    <property type="molecule type" value="Genomic_DNA"/>
</dbReference>
<comment type="similarity">
    <text evidence="1">Belongs to the proteasome subunit S5A family.</text>
</comment>
<dbReference type="OrthoDB" id="1731724at2759"/>
<dbReference type="AlphaFoldDB" id="A0A167M0W9"/>
<keyword evidence="6" id="KW-1185">Reference proteome</keyword>
<dbReference type="GO" id="GO:0005634">
    <property type="term" value="C:nucleus"/>
    <property type="evidence" value="ECO:0007669"/>
    <property type="project" value="TreeGrafter"/>
</dbReference>
<accession>A0A167M0W9</accession>
<feature type="domain" description="VWFA" evidence="4">
    <location>
        <begin position="5"/>
        <end position="189"/>
    </location>
</feature>
<sequence length="326" mass="34304">MPMEAVMIIVDNSESSRNGDYHPTRFEAQSDAVGVVFRHITNGNPESEVGLMSMAGKGPEVLVTMTTEQGRILEGLHRTRKNIRGDAHLITALQVALLALRHRKNKTQRTRIVAFVCSPVPEEEKALLTLAGKLKKNNVLVDFVLFGDLDDATQQKLEKFHERVKGSEGSHLVVIPPSGSLLSDQLKQTPLLRREGDGSGPGGVGGGFGVGGSGSGGGGGGVGGGGGGGEFDEFGFDPSTDPELALALRMSMEEENARQKRARDEADAAKKASLEAVKEEDEAAQPLLDKAGEPSGSGSGSGDKEGDKDGDEAKKDGKDGDKMDTS</sequence>
<dbReference type="InterPro" id="IPR003903">
    <property type="entry name" value="UIM_dom"/>
</dbReference>
<dbReference type="InterPro" id="IPR002035">
    <property type="entry name" value="VWF_A"/>
</dbReference>
<evidence type="ECO:0000256" key="1">
    <source>
        <dbReference type="ARBA" id="ARBA00005574"/>
    </source>
</evidence>
<gene>
    <name evidence="5" type="ORF">SPI_09224</name>
</gene>
<evidence type="ECO:0000256" key="3">
    <source>
        <dbReference type="SAM" id="MobiDB-lite"/>
    </source>
</evidence>